<accession>A0ABT0ZAS3</accession>
<dbReference type="RefSeq" id="WP_252423128.1">
    <property type="nucleotide sequence ID" value="NZ_JAMWMR010000004.1"/>
</dbReference>
<organism evidence="1 2">
    <name type="scientific">Streptomyces macrolidinus</name>
    <dbReference type="NCBI Taxonomy" id="2952607"/>
    <lineage>
        <taxon>Bacteria</taxon>
        <taxon>Bacillati</taxon>
        <taxon>Actinomycetota</taxon>
        <taxon>Actinomycetes</taxon>
        <taxon>Kitasatosporales</taxon>
        <taxon>Streptomycetaceae</taxon>
        <taxon>Streptomyces</taxon>
    </lineage>
</organism>
<gene>
    <name evidence="1" type="ORF">NGF19_07290</name>
</gene>
<proteinExistence type="predicted"/>
<name>A0ABT0ZAS3_9ACTN</name>
<dbReference type="EMBL" id="JAMWMR010000004">
    <property type="protein sequence ID" value="MCN9240600.1"/>
    <property type="molecule type" value="Genomic_DNA"/>
</dbReference>
<evidence type="ECO:0000313" key="1">
    <source>
        <dbReference type="EMBL" id="MCN9240600.1"/>
    </source>
</evidence>
<keyword evidence="2" id="KW-1185">Reference proteome</keyword>
<comment type="caution">
    <text evidence="1">The sequence shown here is derived from an EMBL/GenBank/DDBJ whole genome shotgun (WGS) entry which is preliminary data.</text>
</comment>
<dbReference type="Proteomes" id="UP001523219">
    <property type="component" value="Unassembled WGS sequence"/>
</dbReference>
<reference evidence="1 2" key="1">
    <citation type="submission" date="2022-05" db="EMBL/GenBank/DDBJ databases">
        <title>Streptomyces sp. nov. RY43-2 isolated from soil of a peat swamp forest.</title>
        <authorList>
            <person name="Kanchanasin P."/>
            <person name="Tanasupawat S."/>
            <person name="Phongsopitanun W."/>
        </authorList>
    </citation>
    <scope>NUCLEOTIDE SEQUENCE [LARGE SCALE GENOMIC DNA]</scope>
    <source>
        <strain evidence="1 2">RY43-2</strain>
    </source>
</reference>
<sequence>MIVIALLVPVALMLLMFALDALEDLLFPPPPSPPSEDTVPEQSGSA</sequence>
<protein>
    <submittedName>
        <fullName evidence="1">Uncharacterized protein</fullName>
    </submittedName>
</protein>
<evidence type="ECO:0000313" key="2">
    <source>
        <dbReference type="Proteomes" id="UP001523219"/>
    </source>
</evidence>